<keyword evidence="2" id="KW-1133">Transmembrane helix</keyword>
<feature type="compositionally biased region" description="Low complexity" evidence="1">
    <location>
        <begin position="12"/>
        <end position="21"/>
    </location>
</feature>
<keyword evidence="2" id="KW-0812">Transmembrane</keyword>
<feature type="region of interest" description="Disordered" evidence="1">
    <location>
        <begin position="67"/>
        <end position="135"/>
    </location>
</feature>
<gene>
    <name evidence="3" type="ORF">O3P69_019167</name>
</gene>
<feature type="compositionally biased region" description="Low complexity" evidence="1">
    <location>
        <begin position="67"/>
        <end position="83"/>
    </location>
</feature>
<dbReference type="Proteomes" id="UP001487740">
    <property type="component" value="Unassembled WGS sequence"/>
</dbReference>
<feature type="compositionally biased region" description="Low complexity" evidence="1">
    <location>
        <begin position="90"/>
        <end position="128"/>
    </location>
</feature>
<organism evidence="3 4">
    <name type="scientific">Scylla paramamosain</name>
    <name type="common">Mud crab</name>
    <dbReference type="NCBI Taxonomy" id="85552"/>
    <lineage>
        <taxon>Eukaryota</taxon>
        <taxon>Metazoa</taxon>
        <taxon>Ecdysozoa</taxon>
        <taxon>Arthropoda</taxon>
        <taxon>Crustacea</taxon>
        <taxon>Multicrustacea</taxon>
        <taxon>Malacostraca</taxon>
        <taxon>Eumalacostraca</taxon>
        <taxon>Eucarida</taxon>
        <taxon>Decapoda</taxon>
        <taxon>Pleocyemata</taxon>
        <taxon>Brachyura</taxon>
        <taxon>Eubrachyura</taxon>
        <taxon>Portunoidea</taxon>
        <taxon>Portunidae</taxon>
        <taxon>Portuninae</taxon>
        <taxon>Scylla</taxon>
    </lineage>
</organism>
<evidence type="ECO:0000313" key="3">
    <source>
        <dbReference type="EMBL" id="KAK8379137.1"/>
    </source>
</evidence>
<keyword evidence="4" id="KW-1185">Reference proteome</keyword>
<accession>A0AAW0SWD0</accession>
<name>A0AAW0SWD0_SCYPA</name>
<dbReference type="AlphaFoldDB" id="A0AAW0SWD0"/>
<evidence type="ECO:0000256" key="2">
    <source>
        <dbReference type="SAM" id="Phobius"/>
    </source>
</evidence>
<comment type="caution">
    <text evidence="3">The sequence shown here is derived from an EMBL/GenBank/DDBJ whole genome shotgun (WGS) entry which is preliminary data.</text>
</comment>
<reference evidence="3 4" key="1">
    <citation type="submission" date="2023-03" db="EMBL/GenBank/DDBJ databases">
        <title>High-quality genome of Scylla paramamosain provides insights in environmental adaptation.</title>
        <authorList>
            <person name="Zhang L."/>
        </authorList>
    </citation>
    <scope>NUCLEOTIDE SEQUENCE [LARGE SCALE GENOMIC DNA]</scope>
    <source>
        <strain evidence="3">LZ_2023a</strain>
        <tissue evidence="3">Muscle</tissue>
    </source>
</reference>
<proteinExistence type="predicted"/>
<feature type="transmembrane region" description="Helical" evidence="2">
    <location>
        <begin position="33"/>
        <end position="52"/>
    </location>
</feature>
<sequence length="297" mass="32064">MEQRLVSGSHGATTTTTTTAAPQVTRESRNMKGLLLVALFGLATASLLPPIANLKLVENFEGEAVETSTLDATESTSEDTSSTDTEETTFETTGSTDFDNSTQYTSSTDNSNSTDTLPTTTDITTTTEGSGGDELSDGCNSWHRDWLPCWRGAYHCIADNTQQKPQPITGQGRRGKGSYWSEFKIVSALTHNGVLPPSAFPVTLAVGTLALGMLGIMGEARIDVVLPIQDIVPLSDSGERVSDAFVWVQTYSETCLNERKERLFNFFSPVDQFVLSLRFGGVVDASGFEKVFGKCLE</sequence>
<dbReference type="EMBL" id="JARAKH010000043">
    <property type="protein sequence ID" value="KAK8379137.1"/>
    <property type="molecule type" value="Genomic_DNA"/>
</dbReference>
<protein>
    <submittedName>
        <fullName evidence="3">Uncharacterized protein</fullName>
    </submittedName>
</protein>
<evidence type="ECO:0000313" key="4">
    <source>
        <dbReference type="Proteomes" id="UP001487740"/>
    </source>
</evidence>
<evidence type="ECO:0000256" key="1">
    <source>
        <dbReference type="SAM" id="MobiDB-lite"/>
    </source>
</evidence>
<feature type="region of interest" description="Disordered" evidence="1">
    <location>
        <begin position="1"/>
        <end position="25"/>
    </location>
</feature>
<keyword evidence="2" id="KW-0472">Membrane</keyword>